<dbReference type="PANTHER" id="PTHR46112">
    <property type="entry name" value="AMINOPEPTIDASE"/>
    <property type="match status" value="1"/>
</dbReference>
<dbReference type="Proteomes" id="UP000198854">
    <property type="component" value="Unassembled WGS sequence"/>
</dbReference>
<reference evidence="3 4" key="1">
    <citation type="submission" date="2016-10" db="EMBL/GenBank/DDBJ databases">
        <authorList>
            <person name="de Groot N.N."/>
        </authorList>
    </citation>
    <scope>NUCLEOTIDE SEQUENCE [LARGE SCALE GENOMIC DNA]</scope>
    <source>
        <strain evidence="3 4">CGMCC 1.10228</strain>
    </source>
</reference>
<evidence type="ECO:0000259" key="1">
    <source>
        <dbReference type="Pfam" id="PF00557"/>
    </source>
</evidence>
<feature type="domain" description="Creatinase N-terminal" evidence="2">
    <location>
        <begin position="14"/>
        <end position="149"/>
    </location>
</feature>
<dbReference type="Gene3D" id="3.40.350.10">
    <property type="entry name" value="Creatinase/prolidase N-terminal domain"/>
    <property type="match status" value="1"/>
</dbReference>
<dbReference type="CDD" id="cd01066">
    <property type="entry name" value="APP_MetAP"/>
    <property type="match status" value="1"/>
</dbReference>
<sequence>MSDQPDLAAEYAPRIARVRDAMQAVNADLLVVDQAELMQWLGGFTSSETLYRVLLVPAQGEPWYVIRDIDRAPCVNASWVSDIVSYEDENNPWQVVMDSIIAKGFANAHIAFDHHSYGCTVESWSKLSHGLGEAQFVALDTSGDVLRQVKFTSEIANLKRAARIADHTMQTISEQIRLGDSAREAAAIASASFMRLGADSGDAGPIVRSSGDNEFLHSHQLDEPLQTGDVLHVELIPKVANYSARLMRPMVFGAASEALKYTAKQLIDIQDQQIAAMKPGVKACDIDRIVREQVLAAGLRSSYTNVTGYALGLYARTPRLSDFSLCFHPKAEWLLEENMVFHMYISAGRLGFSETVRVGKEGGERLTTAPRTLLQC</sequence>
<dbReference type="RefSeq" id="WP_093278567.1">
    <property type="nucleotide sequence ID" value="NZ_FNDD01000033.1"/>
</dbReference>
<dbReference type="InterPro" id="IPR036005">
    <property type="entry name" value="Creatinase/aminopeptidase-like"/>
</dbReference>
<proteinExistence type="predicted"/>
<dbReference type="STRING" id="861298.SAMN04488136_13345"/>
<dbReference type="EMBL" id="FNDD01000033">
    <property type="protein sequence ID" value="SDH87471.1"/>
    <property type="molecule type" value="Genomic_DNA"/>
</dbReference>
<protein>
    <submittedName>
        <fullName evidence="3">Xaa-Pro dipeptidase</fullName>
    </submittedName>
</protein>
<evidence type="ECO:0000313" key="4">
    <source>
        <dbReference type="Proteomes" id="UP000198854"/>
    </source>
</evidence>
<accession>A0A1G8FZB3</accession>
<dbReference type="SUPFAM" id="SSF53092">
    <property type="entry name" value="Creatinase/prolidase N-terminal domain"/>
    <property type="match status" value="1"/>
</dbReference>
<dbReference type="InterPro" id="IPR050659">
    <property type="entry name" value="Peptidase_M24B"/>
</dbReference>
<dbReference type="OrthoDB" id="9761809at2"/>
<dbReference type="PANTHER" id="PTHR46112:SF2">
    <property type="entry name" value="XAA-PRO AMINOPEPTIDASE P-RELATED"/>
    <property type="match status" value="1"/>
</dbReference>
<dbReference type="InterPro" id="IPR000994">
    <property type="entry name" value="Pept_M24"/>
</dbReference>
<organism evidence="3 4">
    <name type="scientific">Vibrio xiamenensis</name>
    <dbReference type="NCBI Taxonomy" id="861298"/>
    <lineage>
        <taxon>Bacteria</taxon>
        <taxon>Pseudomonadati</taxon>
        <taxon>Pseudomonadota</taxon>
        <taxon>Gammaproteobacteria</taxon>
        <taxon>Vibrionales</taxon>
        <taxon>Vibrionaceae</taxon>
        <taxon>Vibrio</taxon>
    </lineage>
</organism>
<dbReference type="InterPro" id="IPR029149">
    <property type="entry name" value="Creatin/AminoP/Spt16_N"/>
</dbReference>
<gene>
    <name evidence="3" type="ORF">SAMN04488136_13345</name>
</gene>
<dbReference type="Pfam" id="PF01321">
    <property type="entry name" value="Creatinase_N"/>
    <property type="match status" value="1"/>
</dbReference>
<dbReference type="Pfam" id="PF00557">
    <property type="entry name" value="Peptidase_M24"/>
    <property type="match status" value="1"/>
</dbReference>
<feature type="domain" description="Peptidase M24" evidence="1">
    <location>
        <begin position="157"/>
        <end position="343"/>
    </location>
</feature>
<keyword evidence="4" id="KW-1185">Reference proteome</keyword>
<dbReference type="SUPFAM" id="SSF55920">
    <property type="entry name" value="Creatinase/aminopeptidase"/>
    <property type="match status" value="1"/>
</dbReference>
<dbReference type="InterPro" id="IPR000587">
    <property type="entry name" value="Creatinase_N"/>
</dbReference>
<evidence type="ECO:0000259" key="2">
    <source>
        <dbReference type="Pfam" id="PF01321"/>
    </source>
</evidence>
<evidence type="ECO:0000313" key="3">
    <source>
        <dbReference type="EMBL" id="SDH87471.1"/>
    </source>
</evidence>
<dbReference type="Gene3D" id="3.90.230.10">
    <property type="entry name" value="Creatinase/methionine aminopeptidase superfamily"/>
    <property type="match status" value="1"/>
</dbReference>
<dbReference type="AlphaFoldDB" id="A0A1G8FZB3"/>
<name>A0A1G8FZB3_9VIBR</name>